<comment type="caution">
    <text evidence="2">The sequence shown here is derived from an EMBL/GenBank/DDBJ whole genome shotgun (WGS) entry which is preliminary data.</text>
</comment>
<evidence type="ECO:0008006" key="4">
    <source>
        <dbReference type="Google" id="ProtNLM"/>
    </source>
</evidence>
<proteinExistence type="predicted"/>
<evidence type="ECO:0000313" key="3">
    <source>
        <dbReference type="Proteomes" id="UP001189429"/>
    </source>
</evidence>
<reference evidence="2" key="1">
    <citation type="submission" date="2023-10" db="EMBL/GenBank/DDBJ databases">
        <authorList>
            <person name="Chen Y."/>
            <person name="Shah S."/>
            <person name="Dougan E. K."/>
            <person name="Thang M."/>
            <person name="Chan C."/>
        </authorList>
    </citation>
    <scope>NUCLEOTIDE SEQUENCE [LARGE SCALE GENOMIC DNA]</scope>
</reference>
<protein>
    <recommendedName>
        <fullName evidence="4">FACT complex subunit</fullName>
    </recommendedName>
</protein>
<dbReference type="Proteomes" id="UP001189429">
    <property type="component" value="Unassembled WGS sequence"/>
</dbReference>
<keyword evidence="3" id="KW-1185">Reference proteome</keyword>
<sequence length="430" mass="46714">MKKYVHLGSRMARERMAEVHLVEVANRDEASWCECWSKVLNNAQVLFDGVAAARKTDDCWRLLEKQWFAEYMKIDAPDSDAMAAMTKKEQVVKELVARRMTPEKAKENGLMDAWNTTKTTMFETLLSGEQETAGEKGAAGGTAASLGGNGFKHSLVLFGEPSNAASWENQVVASAVQACILRAFLDDGCDFKDRGVATLAFKAPKNAPLGLVDKDINRAYCTSGNVIEGEDKLQLHFVGRVSAGTSGHAIGLKQYVDAGSAMDAGGRFLISPLPSMTSMAAATGKHHVPAPAWMVSGLGPPEVEAETESGERPRKRAKLGADDEGAEGPDPAEPALPTMYPETIKANVPENVVGMPGATVDVVMLSVDVAQAQRQWDHVAGGFHLTRYLFEWELADAKRQVERNREKEKAKLAMATPEGMLKKMARHLLE</sequence>
<organism evidence="2 3">
    <name type="scientific">Prorocentrum cordatum</name>
    <dbReference type="NCBI Taxonomy" id="2364126"/>
    <lineage>
        <taxon>Eukaryota</taxon>
        <taxon>Sar</taxon>
        <taxon>Alveolata</taxon>
        <taxon>Dinophyceae</taxon>
        <taxon>Prorocentrales</taxon>
        <taxon>Prorocentraceae</taxon>
        <taxon>Prorocentrum</taxon>
    </lineage>
</organism>
<gene>
    <name evidence="2" type="ORF">PCOR1329_LOCUS42912</name>
</gene>
<feature type="region of interest" description="Disordered" evidence="1">
    <location>
        <begin position="297"/>
        <end position="336"/>
    </location>
</feature>
<dbReference type="EMBL" id="CAUYUJ010015159">
    <property type="protein sequence ID" value="CAK0850505.1"/>
    <property type="molecule type" value="Genomic_DNA"/>
</dbReference>
<evidence type="ECO:0000313" key="2">
    <source>
        <dbReference type="EMBL" id="CAK0850505.1"/>
    </source>
</evidence>
<accession>A0ABN9TW46</accession>
<evidence type="ECO:0000256" key="1">
    <source>
        <dbReference type="SAM" id="MobiDB-lite"/>
    </source>
</evidence>
<name>A0ABN9TW46_9DINO</name>